<sequence>MFGGSKSDLIMSPPPHPKANMLDLYMTRYDYDYNRDIDPSGQGEKKSNFTVSGEVRNRPIFRAGAQTGGEGTTYRSHYVKHDVEGKDFRDILQSCCRAGEPETAFVHGRSTHVMGCSTGDGVPPNTTYKTDYVYNGRSIGGEPQLYAGAKATAFSPNLLAIPPTEEELRKMAEVAPKITSIESLAPKPKPSLEGLPANKEDLLASRRPQLTTGGHPTDYYCTSWVYGDKSLVYPSQLPCGLTNSQNGHLIGTIQNKAELLALLAGRKKAAAKATNPMPDTTNPIAIDKAAQPYCGVTRRLENEGHVKMSMYKSNYIDQAVLPELPDAAVQAGNHDPNDESDPTNRRAATTNAGTLTKRMHRLGTLRNSHGYVHKQRALDSDIDLQTWRRMRIIEKRIDVDKADPHRHKLNHRAHQ</sequence>
<evidence type="ECO:0000313" key="2">
    <source>
        <dbReference type="EMBL" id="SCU70754.1"/>
    </source>
</evidence>
<dbReference type="GeneID" id="92376268"/>
<proteinExistence type="predicted"/>
<feature type="region of interest" description="Disordered" evidence="1">
    <location>
        <begin position="328"/>
        <end position="354"/>
    </location>
</feature>
<evidence type="ECO:0000313" key="3">
    <source>
        <dbReference type="Proteomes" id="UP000195570"/>
    </source>
</evidence>
<reference evidence="2" key="1">
    <citation type="submission" date="2016-09" db="EMBL/GenBank/DDBJ databases">
        <authorList>
            <person name="Hebert L."/>
            <person name="Moumen B."/>
        </authorList>
    </citation>
    <scope>NUCLEOTIDE SEQUENCE [LARGE SCALE GENOMIC DNA]</scope>
    <source>
        <strain evidence="2">OVI</strain>
    </source>
</reference>
<dbReference type="Proteomes" id="UP000195570">
    <property type="component" value="Unassembled WGS sequence"/>
</dbReference>
<comment type="caution">
    <text evidence="2">The sequence shown here is derived from an EMBL/GenBank/DDBJ whole genome shotgun (WGS) entry which is preliminary data.</text>
</comment>
<protein>
    <submittedName>
        <fullName evidence="2">Uncharacterized protein</fullName>
    </submittedName>
</protein>
<name>A0A1G4IEG5_TRYEQ</name>
<keyword evidence="3" id="KW-1185">Reference proteome</keyword>
<gene>
    <name evidence="2" type="ORF">TEOVI_000232800</name>
</gene>
<dbReference type="AlphaFoldDB" id="A0A1G4IEG5"/>
<dbReference type="EMBL" id="CZPT02001525">
    <property type="protein sequence ID" value="SCU70754.1"/>
    <property type="molecule type" value="Genomic_DNA"/>
</dbReference>
<evidence type="ECO:0000256" key="1">
    <source>
        <dbReference type="SAM" id="MobiDB-lite"/>
    </source>
</evidence>
<organism evidence="2 3">
    <name type="scientific">Trypanosoma equiperdum</name>
    <dbReference type="NCBI Taxonomy" id="5694"/>
    <lineage>
        <taxon>Eukaryota</taxon>
        <taxon>Discoba</taxon>
        <taxon>Euglenozoa</taxon>
        <taxon>Kinetoplastea</taxon>
        <taxon>Metakinetoplastina</taxon>
        <taxon>Trypanosomatida</taxon>
        <taxon>Trypanosomatidae</taxon>
        <taxon>Trypanosoma</taxon>
    </lineage>
</organism>
<dbReference type="VEuPathDB" id="TriTrypDB:TEOVI_000232800"/>
<dbReference type="RefSeq" id="XP_067081520.1">
    <property type="nucleotide sequence ID" value="XM_067225419.1"/>
</dbReference>
<accession>A0A1G4IEG5</accession>